<evidence type="ECO:0000256" key="1">
    <source>
        <dbReference type="SAM" id="Phobius"/>
    </source>
</evidence>
<keyword evidence="3" id="KW-1185">Reference proteome</keyword>
<keyword evidence="1" id="KW-0472">Membrane</keyword>
<accession>A0A2R6WHV6</accession>
<evidence type="ECO:0000313" key="3">
    <source>
        <dbReference type="Proteomes" id="UP000244005"/>
    </source>
</evidence>
<feature type="transmembrane region" description="Helical" evidence="1">
    <location>
        <begin position="21"/>
        <end position="42"/>
    </location>
</feature>
<keyword evidence="1" id="KW-0812">Transmembrane</keyword>
<reference evidence="3" key="1">
    <citation type="journal article" date="2017" name="Cell">
        <title>Insights into land plant evolution garnered from the Marchantia polymorpha genome.</title>
        <authorList>
            <person name="Bowman J.L."/>
            <person name="Kohchi T."/>
            <person name="Yamato K.T."/>
            <person name="Jenkins J."/>
            <person name="Shu S."/>
            <person name="Ishizaki K."/>
            <person name="Yamaoka S."/>
            <person name="Nishihama R."/>
            <person name="Nakamura Y."/>
            <person name="Berger F."/>
            <person name="Adam C."/>
            <person name="Aki S.S."/>
            <person name="Althoff F."/>
            <person name="Araki T."/>
            <person name="Arteaga-Vazquez M.A."/>
            <person name="Balasubrmanian S."/>
            <person name="Barry K."/>
            <person name="Bauer D."/>
            <person name="Boehm C.R."/>
            <person name="Briginshaw L."/>
            <person name="Caballero-Perez J."/>
            <person name="Catarino B."/>
            <person name="Chen F."/>
            <person name="Chiyoda S."/>
            <person name="Chovatia M."/>
            <person name="Davies K.M."/>
            <person name="Delmans M."/>
            <person name="Demura T."/>
            <person name="Dierschke T."/>
            <person name="Dolan L."/>
            <person name="Dorantes-Acosta A.E."/>
            <person name="Eklund D.M."/>
            <person name="Florent S.N."/>
            <person name="Flores-Sandoval E."/>
            <person name="Fujiyama A."/>
            <person name="Fukuzawa H."/>
            <person name="Galik B."/>
            <person name="Grimanelli D."/>
            <person name="Grimwood J."/>
            <person name="Grossniklaus U."/>
            <person name="Hamada T."/>
            <person name="Haseloff J."/>
            <person name="Hetherington A.J."/>
            <person name="Higo A."/>
            <person name="Hirakawa Y."/>
            <person name="Hundley H.N."/>
            <person name="Ikeda Y."/>
            <person name="Inoue K."/>
            <person name="Inoue S.I."/>
            <person name="Ishida S."/>
            <person name="Jia Q."/>
            <person name="Kakita M."/>
            <person name="Kanazawa T."/>
            <person name="Kawai Y."/>
            <person name="Kawashima T."/>
            <person name="Kennedy M."/>
            <person name="Kinose K."/>
            <person name="Kinoshita T."/>
            <person name="Kohara Y."/>
            <person name="Koide E."/>
            <person name="Komatsu K."/>
            <person name="Kopischke S."/>
            <person name="Kubo M."/>
            <person name="Kyozuka J."/>
            <person name="Lagercrantz U."/>
            <person name="Lin S.S."/>
            <person name="Lindquist E."/>
            <person name="Lipzen A.M."/>
            <person name="Lu C.W."/>
            <person name="De Luna E."/>
            <person name="Martienssen R.A."/>
            <person name="Minamino N."/>
            <person name="Mizutani M."/>
            <person name="Mizutani M."/>
            <person name="Mochizuki N."/>
            <person name="Monte I."/>
            <person name="Mosher R."/>
            <person name="Nagasaki H."/>
            <person name="Nakagami H."/>
            <person name="Naramoto S."/>
            <person name="Nishitani K."/>
            <person name="Ohtani M."/>
            <person name="Okamoto T."/>
            <person name="Okumura M."/>
            <person name="Phillips J."/>
            <person name="Pollak B."/>
            <person name="Reinders A."/>
            <person name="Rovekamp M."/>
            <person name="Sano R."/>
            <person name="Sawa S."/>
            <person name="Schmid M.W."/>
            <person name="Shirakawa M."/>
            <person name="Solano R."/>
            <person name="Spunde A."/>
            <person name="Suetsugu N."/>
            <person name="Sugano S."/>
            <person name="Sugiyama A."/>
            <person name="Sun R."/>
            <person name="Suzuki Y."/>
            <person name="Takenaka M."/>
            <person name="Takezawa D."/>
            <person name="Tomogane H."/>
            <person name="Tsuzuki M."/>
            <person name="Ueda T."/>
            <person name="Umeda M."/>
            <person name="Ward J.M."/>
            <person name="Watanabe Y."/>
            <person name="Yazaki K."/>
            <person name="Yokoyama R."/>
            <person name="Yoshitake Y."/>
            <person name="Yotsui I."/>
            <person name="Zachgo S."/>
            <person name="Schmutz J."/>
        </authorList>
    </citation>
    <scope>NUCLEOTIDE SEQUENCE [LARGE SCALE GENOMIC DNA]</scope>
    <source>
        <strain evidence="3">Tak-1</strain>
    </source>
</reference>
<gene>
    <name evidence="2" type="ORF">MARPO_0089s0070</name>
</gene>
<sequence length="102" mass="11490">MDSATGNDTESCICQLLGKNIVGYITIAMSALGVIVPGYYCISRLYQITVIESRIRECYARHILHSQAVGNFRVNFNGEERYTPRDVLVQNPSGRYMIAVKR</sequence>
<evidence type="ECO:0000313" key="2">
    <source>
        <dbReference type="EMBL" id="PTQ33448.1"/>
    </source>
</evidence>
<dbReference type="Proteomes" id="UP000244005">
    <property type="component" value="Unassembled WGS sequence"/>
</dbReference>
<organism evidence="2 3">
    <name type="scientific">Marchantia polymorpha</name>
    <name type="common">Common liverwort</name>
    <name type="synonym">Marchantia aquatica</name>
    <dbReference type="NCBI Taxonomy" id="3197"/>
    <lineage>
        <taxon>Eukaryota</taxon>
        <taxon>Viridiplantae</taxon>
        <taxon>Streptophyta</taxon>
        <taxon>Embryophyta</taxon>
        <taxon>Marchantiophyta</taxon>
        <taxon>Marchantiopsida</taxon>
        <taxon>Marchantiidae</taxon>
        <taxon>Marchantiales</taxon>
        <taxon>Marchantiaceae</taxon>
        <taxon>Marchantia</taxon>
    </lineage>
</organism>
<keyword evidence="1" id="KW-1133">Transmembrane helix</keyword>
<proteinExistence type="predicted"/>
<dbReference type="EMBL" id="KZ772761">
    <property type="protein sequence ID" value="PTQ33448.1"/>
    <property type="molecule type" value="Genomic_DNA"/>
</dbReference>
<dbReference type="Gramene" id="Mp3g21460.1">
    <property type="protein sequence ID" value="Mp3g21460.1.cds1"/>
    <property type="gene ID" value="Mp3g21460"/>
</dbReference>
<dbReference type="AlphaFoldDB" id="A0A2R6WHV6"/>
<protein>
    <submittedName>
        <fullName evidence="2">Uncharacterized protein</fullName>
    </submittedName>
</protein>
<name>A0A2R6WHV6_MARPO</name>